<name>A0AAV3YQQ3_9GAST</name>
<comment type="caution">
    <text evidence="1">The sequence shown here is derived from an EMBL/GenBank/DDBJ whole genome shotgun (WGS) entry which is preliminary data.</text>
</comment>
<proteinExistence type="predicted"/>
<sequence>MDVIPTPGDMKSENNGRRGIVIKTDQQWFQNYMKGLCVETSEEMKEEEERGRRVGEIETDREKEVKRWING</sequence>
<dbReference type="EMBL" id="BLXT01001319">
    <property type="protein sequence ID" value="GFN84577.1"/>
    <property type="molecule type" value="Genomic_DNA"/>
</dbReference>
<reference evidence="1 2" key="1">
    <citation type="journal article" date="2021" name="Elife">
        <title>Chloroplast acquisition without the gene transfer in kleptoplastic sea slugs, Plakobranchus ocellatus.</title>
        <authorList>
            <person name="Maeda T."/>
            <person name="Takahashi S."/>
            <person name="Yoshida T."/>
            <person name="Shimamura S."/>
            <person name="Takaki Y."/>
            <person name="Nagai Y."/>
            <person name="Toyoda A."/>
            <person name="Suzuki Y."/>
            <person name="Arimoto A."/>
            <person name="Ishii H."/>
            <person name="Satoh N."/>
            <person name="Nishiyama T."/>
            <person name="Hasebe M."/>
            <person name="Maruyama T."/>
            <person name="Minagawa J."/>
            <person name="Obokata J."/>
            <person name="Shigenobu S."/>
        </authorList>
    </citation>
    <scope>NUCLEOTIDE SEQUENCE [LARGE SCALE GENOMIC DNA]</scope>
</reference>
<gene>
    <name evidence="1" type="ORF">PoB_001108300</name>
</gene>
<evidence type="ECO:0000313" key="2">
    <source>
        <dbReference type="Proteomes" id="UP000735302"/>
    </source>
</evidence>
<accession>A0AAV3YQQ3</accession>
<protein>
    <submittedName>
        <fullName evidence="1">Uncharacterized protein</fullName>
    </submittedName>
</protein>
<organism evidence="1 2">
    <name type="scientific">Plakobranchus ocellatus</name>
    <dbReference type="NCBI Taxonomy" id="259542"/>
    <lineage>
        <taxon>Eukaryota</taxon>
        <taxon>Metazoa</taxon>
        <taxon>Spiralia</taxon>
        <taxon>Lophotrochozoa</taxon>
        <taxon>Mollusca</taxon>
        <taxon>Gastropoda</taxon>
        <taxon>Heterobranchia</taxon>
        <taxon>Euthyneura</taxon>
        <taxon>Panpulmonata</taxon>
        <taxon>Sacoglossa</taxon>
        <taxon>Placobranchoidea</taxon>
        <taxon>Plakobranchidae</taxon>
        <taxon>Plakobranchus</taxon>
    </lineage>
</organism>
<dbReference type="Proteomes" id="UP000735302">
    <property type="component" value="Unassembled WGS sequence"/>
</dbReference>
<evidence type="ECO:0000313" key="1">
    <source>
        <dbReference type="EMBL" id="GFN84577.1"/>
    </source>
</evidence>
<keyword evidence="2" id="KW-1185">Reference proteome</keyword>
<dbReference type="AlphaFoldDB" id="A0AAV3YQQ3"/>